<evidence type="ECO:0000313" key="1">
    <source>
        <dbReference type="EMBL" id="OIQ84039.1"/>
    </source>
</evidence>
<name>A0A1J5QVZ2_9ZZZZ</name>
<reference evidence="1" key="1">
    <citation type="submission" date="2016-10" db="EMBL/GenBank/DDBJ databases">
        <title>Sequence of Gallionella enrichment culture.</title>
        <authorList>
            <person name="Poehlein A."/>
            <person name="Muehling M."/>
            <person name="Daniel R."/>
        </authorList>
    </citation>
    <scope>NUCLEOTIDE SEQUENCE</scope>
</reference>
<comment type="caution">
    <text evidence="1">The sequence shown here is derived from an EMBL/GenBank/DDBJ whole genome shotgun (WGS) entry which is preliminary data.</text>
</comment>
<organism evidence="1">
    <name type="scientific">mine drainage metagenome</name>
    <dbReference type="NCBI Taxonomy" id="410659"/>
    <lineage>
        <taxon>unclassified sequences</taxon>
        <taxon>metagenomes</taxon>
        <taxon>ecological metagenomes</taxon>
    </lineage>
</organism>
<sequence>MANAFGDLSAWQAMLDRHAELFSEMSAGSRVGFIARSASGVSPGKHLAGLMAANGSGDMMAWERGEAGMRTAIEGYAGFQDARVDLLFVAEDEALTSMREALSGEALSMIKRLIRKGGIMFYVMKNKYQLQDAGYEEFLESLGLAFLGACR</sequence>
<protein>
    <submittedName>
        <fullName evidence="1">Uncharacterized protein</fullName>
    </submittedName>
</protein>
<proteinExistence type="predicted"/>
<accession>A0A1J5QVZ2</accession>
<gene>
    <name evidence="1" type="ORF">GALL_341480</name>
</gene>
<dbReference type="AlphaFoldDB" id="A0A1J5QVZ2"/>
<dbReference type="EMBL" id="MLJW01000650">
    <property type="protein sequence ID" value="OIQ84039.1"/>
    <property type="molecule type" value="Genomic_DNA"/>
</dbReference>